<protein>
    <recommendedName>
        <fullName evidence="13">Cell wall hydroxyproline-rich glycoprotein</fullName>
    </recommendedName>
</protein>
<dbReference type="FunFam" id="3.80.10.10:FF:000224">
    <property type="entry name" value="Leucine-rich repeat extensin-like protein 1"/>
    <property type="match status" value="1"/>
</dbReference>
<evidence type="ECO:0000256" key="4">
    <source>
        <dbReference type="ARBA" id="ARBA00022525"/>
    </source>
</evidence>
<keyword evidence="3" id="KW-0134">Cell wall</keyword>
<keyword evidence="6" id="KW-0372">Hormone</keyword>
<keyword evidence="14" id="KW-0472">Membrane</keyword>
<evidence type="ECO:0000256" key="1">
    <source>
        <dbReference type="ARBA" id="ARBA00004191"/>
    </source>
</evidence>
<keyword evidence="9" id="KW-1015">Disulfide bond</keyword>
<dbReference type="InterPro" id="IPR008801">
    <property type="entry name" value="RALF"/>
</dbReference>
<dbReference type="PANTHER" id="PTHR32093:SF50">
    <property type="entry name" value="EXTENSIN-LIKE PROTEIN"/>
    <property type="match status" value="1"/>
</dbReference>
<dbReference type="Pfam" id="PF00560">
    <property type="entry name" value="LRR_1"/>
    <property type="match status" value="1"/>
</dbReference>
<keyword evidence="14" id="KW-1133">Transmembrane helix</keyword>
<keyword evidence="8" id="KW-0677">Repeat</keyword>
<dbReference type="GO" id="GO:0005179">
    <property type="term" value="F:hormone activity"/>
    <property type="evidence" value="ECO:0007669"/>
    <property type="project" value="UniProtKB-KW"/>
</dbReference>
<evidence type="ECO:0000256" key="13">
    <source>
        <dbReference type="ARBA" id="ARBA00041871"/>
    </source>
</evidence>
<comment type="subcellular location">
    <subcellularLocation>
        <location evidence="1">Secreted</location>
        <location evidence="1">Cell wall</location>
    </subcellularLocation>
</comment>
<keyword evidence="18" id="KW-1185">Reference proteome</keyword>
<keyword evidence="10" id="KW-0325">Glycoprotein</keyword>
<keyword evidence="4" id="KW-0964">Secreted</keyword>
<evidence type="ECO:0000256" key="11">
    <source>
        <dbReference type="ARBA" id="ARBA00023278"/>
    </source>
</evidence>
<feature type="transmembrane region" description="Helical" evidence="14">
    <location>
        <begin position="361"/>
        <end position="381"/>
    </location>
</feature>
<feature type="chain" id="PRO_5022665647" description="Cell wall hydroxyproline-rich glycoprotein" evidence="15">
    <location>
        <begin position="25"/>
        <end position="476"/>
    </location>
</feature>
<dbReference type="PANTHER" id="PTHR32093">
    <property type="entry name" value="LEUCINE-RICH REPEAT EXTENSIN-LIKE PROTEIN 3-RELATED"/>
    <property type="match status" value="1"/>
</dbReference>
<dbReference type="InterPro" id="IPR013210">
    <property type="entry name" value="LRR_N_plant-typ"/>
</dbReference>
<evidence type="ECO:0000256" key="6">
    <source>
        <dbReference type="ARBA" id="ARBA00022702"/>
    </source>
</evidence>
<evidence type="ECO:0000256" key="5">
    <source>
        <dbReference type="ARBA" id="ARBA00022614"/>
    </source>
</evidence>
<organism evidence="17 18">
    <name type="scientific">Striga asiatica</name>
    <name type="common">Asiatic witchweed</name>
    <name type="synonym">Buchnera asiatica</name>
    <dbReference type="NCBI Taxonomy" id="4170"/>
    <lineage>
        <taxon>Eukaryota</taxon>
        <taxon>Viridiplantae</taxon>
        <taxon>Streptophyta</taxon>
        <taxon>Embryophyta</taxon>
        <taxon>Tracheophyta</taxon>
        <taxon>Spermatophyta</taxon>
        <taxon>Magnoliopsida</taxon>
        <taxon>eudicotyledons</taxon>
        <taxon>Gunneridae</taxon>
        <taxon>Pentapetalae</taxon>
        <taxon>asterids</taxon>
        <taxon>lamiids</taxon>
        <taxon>Lamiales</taxon>
        <taxon>Orobanchaceae</taxon>
        <taxon>Buchnereae</taxon>
        <taxon>Striga</taxon>
    </lineage>
</organism>
<keyword evidence="11" id="KW-0379">Hydroxylation</keyword>
<evidence type="ECO:0000313" key="17">
    <source>
        <dbReference type="EMBL" id="GER53314.1"/>
    </source>
</evidence>
<evidence type="ECO:0000256" key="9">
    <source>
        <dbReference type="ARBA" id="ARBA00023157"/>
    </source>
</evidence>
<dbReference type="InterPro" id="IPR032675">
    <property type="entry name" value="LRR_dom_sf"/>
</dbReference>
<evidence type="ECO:0000256" key="15">
    <source>
        <dbReference type="SAM" id="SignalP"/>
    </source>
</evidence>
<feature type="signal peptide" evidence="15">
    <location>
        <begin position="1"/>
        <end position="24"/>
    </location>
</feature>
<dbReference type="Pfam" id="PF05498">
    <property type="entry name" value="RALF"/>
    <property type="match status" value="1"/>
</dbReference>
<sequence length="476" mass="52685">MAFDFPSLIIPISLLFLAPFFSHSTTTNPKLEQAHTALQAWKQVIFSDPKNLTSNWHGSDVCSYTGIFCAPHPNDTSSLTIAGIDLNHGDIAGLLPLELGLLTDLSLIHINTNRFCGILPKTFTNLTLLFELDISNNRFVGPFPTVVLSLPSLRYVDIRFNEFEGPLPPQLFSRQLDAIFVNNNRFTSVSLPPNLGSNSKASVIVFANNRLNTCFPPSIAKLADTLEELLLINTSVKGCLPEEVGLLYKLRVLDLSINEMVGPLPYGLSGLSRLEVLNVGHNGFSGVVPEGVCVLPSLSNFTFSYNFFCEEQGQCGNLSSKGVVFDDRRNCLVGKKMQRSRKECEEVKPVDCFENDSMNHLSWTILILCLSFFTFVVASPYGSRQSNHYHAGFVSPGSKCDGITGDCTHGQENMMESDISRRMLAQSGYISYGALQRDNVPCSVRGNSYYNCNSHERANPYDRGCTQITYCARNNH</sequence>
<evidence type="ECO:0000256" key="12">
    <source>
        <dbReference type="ARBA" id="ARBA00023316"/>
    </source>
</evidence>
<evidence type="ECO:0000256" key="7">
    <source>
        <dbReference type="ARBA" id="ARBA00022729"/>
    </source>
</evidence>
<accession>A0A5A7RAC2</accession>
<dbReference type="SUPFAM" id="SSF52058">
    <property type="entry name" value="L domain-like"/>
    <property type="match status" value="1"/>
</dbReference>
<comment type="caution">
    <text evidence="17">The sequence shown here is derived from an EMBL/GenBank/DDBJ whole genome shotgun (WGS) entry which is preliminary data.</text>
</comment>
<comment type="similarity">
    <text evidence="2">Belongs to the plant rapid alkalinization factor (RALF) family.</text>
</comment>
<reference evidence="18" key="1">
    <citation type="journal article" date="2019" name="Curr. Biol.">
        <title>Genome Sequence of Striga asiatica Provides Insight into the Evolution of Plant Parasitism.</title>
        <authorList>
            <person name="Yoshida S."/>
            <person name="Kim S."/>
            <person name="Wafula E.K."/>
            <person name="Tanskanen J."/>
            <person name="Kim Y.M."/>
            <person name="Honaas L."/>
            <person name="Yang Z."/>
            <person name="Spallek T."/>
            <person name="Conn C.E."/>
            <person name="Ichihashi Y."/>
            <person name="Cheong K."/>
            <person name="Cui S."/>
            <person name="Der J.P."/>
            <person name="Gundlach H."/>
            <person name="Jiao Y."/>
            <person name="Hori C."/>
            <person name="Ishida J.K."/>
            <person name="Kasahara H."/>
            <person name="Kiba T."/>
            <person name="Kim M.S."/>
            <person name="Koo N."/>
            <person name="Laohavisit A."/>
            <person name="Lee Y.H."/>
            <person name="Lumba S."/>
            <person name="McCourt P."/>
            <person name="Mortimer J.C."/>
            <person name="Mutuku J.M."/>
            <person name="Nomura T."/>
            <person name="Sasaki-Sekimoto Y."/>
            <person name="Seto Y."/>
            <person name="Wang Y."/>
            <person name="Wakatake T."/>
            <person name="Sakakibara H."/>
            <person name="Demura T."/>
            <person name="Yamaguchi S."/>
            <person name="Yoneyama K."/>
            <person name="Manabe R.I."/>
            <person name="Nelson D.C."/>
            <person name="Schulman A.H."/>
            <person name="Timko M.P."/>
            <person name="dePamphilis C.W."/>
            <person name="Choi D."/>
            <person name="Shirasu K."/>
        </authorList>
    </citation>
    <scope>NUCLEOTIDE SEQUENCE [LARGE SCALE GENOMIC DNA]</scope>
    <source>
        <strain evidence="18">cv. UVA1</strain>
    </source>
</reference>
<evidence type="ECO:0000256" key="8">
    <source>
        <dbReference type="ARBA" id="ARBA00022737"/>
    </source>
</evidence>
<evidence type="ECO:0000259" key="16">
    <source>
        <dbReference type="Pfam" id="PF08263"/>
    </source>
</evidence>
<gene>
    <name evidence="17" type="ORF">STAS_30826</name>
</gene>
<keyword evidence="5" id="KW-0433">Leucine-rich repeat</keyword>
<dbReference type="OrthoDB" id="676979at2759"/>
<dbReference type="InterPro" id="IPR051582">
    <property type="entry name" value="LRR_extensin-like_regulator"/>
</dbReference>
<evidence type="ECO:0000256" key="14">
    <source>
        <dbReference type="SAM" id="Phobius"/>
    </source>
</evidence>
<evidence type="ECO:0000256" key="2">
    <source>
        <dbReference type="ARBA" id="ARBA00009178"/>
    </source>
</evidence>
<proteinExistence type="inferred from homology"/>
<dbReference type="InterPro" id="IPR001611">
    <property type="entry name" value="Leu-rich_rpt"/>
</dbReference>
<keyword evidence="7 15" id="KW-0732">Signal</keyword>
<dbReference type="GO" id="GO:0071555">
    <property type="term" value="P:cell wall organization"/>
    <property type="evidence" value="ECO:0007669"/>
    <property type="project" value="UniProtKB-KW"/>
</dbReference>
<dbReference type="EMBL" id="BKCP01010515">
    <property type="protein sequence ID" value="GER53314.1"/>
    <property type="molecule type" value="Genomic_DNA"/>
</dbReference>
<evidence type="ECO:0000256" key="10">
    <source>
        <dbReference type="ARBA" id="ARBA00023180"/>
    </source>
</evidence>
<dbReference type="Proteomes" id="UP000325081">
    <property type="component" value="Unassembled WGS sequence"/>
</dbReference>
<dbReference type="Gene3D" id="3.80.10.10">
    <property type="entry name" value="Ribonuclease Inhibitor"/>
    <property type="match status" value="2"/>
</dbReference>
<name>A0A5A7RAC2_STRAF</name>
<feature type="domain" description="Leucine-rich repeat-containing N-terminal plant-type" evidence="16">
    <location>
        <begin position="36"/>
        <end position="69"/>
    </location>
</feature>
<dbReference type="Pfam" id="PF08263">
    <property type="entry name" value="LRRNT_2"/>
    <property type="match status" value="1"/>
</dbReference>
<evidence type="ECO:0000256" key="3">
    <source>
        <dbReference type="ARBA" id="ARBA00022512"/>
    </source>
</evidence>
<keyword evidence="12" id="KW-0961">Cell wall biogenesis/degradation</keyword>
<keyword evidence="14" id="KW-0812">Transmembrane</keyword>
<dbReference type="AlphaFoldDB" id="A0A5A7RAC2"/>
<evidence type="ECO:0000313" key="18">
    <source>
        <dbReference type="Proteomes" id="UP000325081"/>
    </source>
</evidence>